<organism evidence="4 5">
    <name type="scientific">Ureibacillus thermosphaericus</name>
    <dbReference type="NCBI Taxonomy" id="51173"/>
    <lineage>
        <taxon>Bacteria</taxon>
        <taxon>Bacillati</taxon>
        <taxon>Bacillota</taxon>
        <taxon>Bacilli</taxon>
        <taxon>Bacillales</taxon>
        <taxon>Caryophanaceae</taxon>
        <taxon>Ureibacillus</taxon>
    </lineage>
</organism>
<feature type="domain" description="Beta-lactamase-related" evidence="3">
    <location>
        <begin position="42"/>
        <end position="361"/>
    </location>
</feature>
<sequence length="641" mass="72643">MQFKFIHCLSIFVLLFAFLIQSPQKAKASEFHKSQAEIEQFFDEFFSKEMSKKHVPGVGFILVKDGKRIISKGYGYANIDKKIGVDPEKTLFRVASLSKIYVLMAILKLQEEGKLSVHDEVSKYLAEDDPLIHRLKGIKIHHLLTHTEGFPSKDVGTFVLNADAIPPLHDTLIKDLRKPTIQPGTGIAYGGMGSVLAAHIIENITGKAFDVYVKEKILQPLSMNYSTFSQTIPKSLQHSLATTYLFEDNKFIETEFLYGSTPPSGGLSSTPAEVSNLLIALMKNGTFDGIEILKQETVQSMIQAQYRGHDNLAGVTYGFFEFFQNNKRALVRDGSGFGVTTRMLFIPEEQIGFVYFQNIRGDDLLNELTTTFFDYFFEKKAKKTGIPLTLEEAKKLEGTYRAIQQHQNIMKVGSFFSGMMIDITANHDGTLQLVVSGPGDTAGWGGFEKEATLTQIEPMLFQRSDMEGYVAFENLDGKLLMHTGNGYHTTYEKIPWYEKVISQLVFLTIFTILFVITLIYSIIHFIKRNKKFYAYMELPFLQLCGVISLLNLSFPFPIFQLCFINQIAGFPAVAFGLPKLVQILLYVPVITGILTMLLFGLYYQLYRNVSNKRKIGYFVILMGCLLFIPYCIYWRFFPGFA</sequence>
<keyword evidence="1" id="KW-1133">Transmembrane helix</keyword>
<dbReference type="Gene3D" id="3.40.710.10">
    <property type="entry name" value="DD-peptidase/beta-lactamase superfamily"/>
    <property type="match status" value="1"/>
</dbReference>
<dbReference type="Proteomes" id="UP000557217">
    <property type="component" value="Unassembled WGS sequence"/>
</dbReference>
<reference evidence="4 5" key="1">
    <citation type="submission" date="2020-08" db="EMBL/GenBank/DDBJ databases">
        <title>Genomic Encyclopedia of Type Strains, Phase IV (KMG-IV): sequencing the most valuable type-strain genomes for metagenomic binning, comparative biology and taxonomic classification.</title>
        <authorList>
            <person name="Goeker M."/>
        </authorList>
    </citation>
    <scope>NUCLEOTIDE SEQUENCE [LARGE SCALE GENOMIC DNA]</scope>
    <source>
        <strain evidence="4 5">DSM 10633</strain>
    </source>
</reference>
<comment type="caution">
    <text evidence="4">The sequence shown here is derived from an EMBL/GenBank/DDBJ whole genome shotgun (WGS) entry which is preliminary data.</text>
</comment>
<dbReference type="RefSeq" id="WP_016837476.1">
    <property type="nucleotide sequence ID" value="NZ_JAAXPW010000004.1"/>
</dbReference>
<feature type="transmembrane region" description="Helical" evidence="1">
    <location>
        <begin position="615"/>
        <end position="636"/>
    </location>
</feature>
<accession>A0A840PSV0</accession>
<feature type="transmembrane region" description="Helical" evidence="1">
    <location>
        <begin position="538"/>
        <end position="560"/>
    </location>
</feature>
<feature type="signal peptide" evidence="2">
    <location>
        <begin position="1"/>
        <end position="28"/>
    </location>
</feature>
<gene>
    <name evidence="4" type="ORF">HNR36_001356</name>
</gene>
<dbReference type="PANTHER" id="PTHR46825">
    <property type="entry name" value="D-ALANYL-D-ALANINE-CARBOXYPEPTIDASE/ENDOPEPTIDASE AMPH"/>
    <property type="match status" value="1"/>
</dbReference>
<keyword evidence="1" id="KW-0472">Membrane</keyword>
<name>A0A840PSV0_URETH</name>
<dbReference type="InterPro" id="IPR050491">
    <property type="entry name" value="AmpC-like"/>
</dbReference>
<evidence type="ECO:0000313" key="4">
    <source>
        <dbReference type="EMBL" id="MBB5148970.1"/>
    </source>
</evidence>
<dbReference type="EMBL" id="JACHGZ010000012">
    <property type="protein sequence ID" value="MBB5148970.1"/>
    <property type="molecule type" value="Genomic_DNA"/>
</dbReference>
<dbReference type="Pfam" id="PF00144">
    <property type="entry name" value="Beta-lactamase"/>
    <property type="match status" value="1"/>
</dbReference>
<dbReference type="PANTHER" id="PTHR46825:SF9">
    <property type="entry name" value="BETA-LACTAMASE-RELATED DOMAIN-CONTAINING PROTEIN"/>
    <property type="match status" value="1"/>
</dbReference>
<feature type="transmembrane region" description="Helical" evidence="1">
    <location>
        <begin position="504"/>
        <end position="526"/>
    </location>
</feature>
<evidence type="ECO:0000256" key="1">
    <source>
        <dbReference type="SAM" id="Phobius"/>
    </source>
</evidence>
<evidence type="ECO:0000259" key="3">
    <source>
        <dbReference type="Pfam" id="PF00144"/>
    </source>
</evidence>
<keyword evidence="1" id="KW-0812">Transmembrane</keyword>
<keyword evidence="5" id="KW-1185">Reference proteome</keyword>
<evidence type="ECO:0000256" key="2">
    <source>
        <dbReference type="SAM" id="SignalP"/>
    </source>
</evidence>
<protein>
    <submittedName>
        <fullName evidence="4">CubicO group peptidase (Beta-lactamase class C family)</fullName>
    </submittedName>
</protein>
<dbReference type="SUPFAM" id="SSF56601">
    <property type="entry name" value="beta-lactamase/transpeptidase-like"/>
    <property type="match status" value="1"/>
</dbReference>
<feature type="transmembrane region" description="Helical" evidence="1">
    <location>
        <begin position="580"/>
        <end position="603"/>
    </location>
</feature>
<proteinExistence type="predicted"/>
<keyword evidence="2" id="KW-0732">Signal</keyword>
<dbReference type="InterPro" id="IPR001466">
    <property type="entry name" value="Beta-lactam-related"/>
</dbReference>
<evidence type="ECO:0000313" key="5">
    <source>
        <dbReference type="Proteomes" id="UP000557217"/>
    </source>
</evidence>
<dbReference type="AlphaFoldDB" id="A0A840PSV0"/>
<dbReference type="InterPro" id="IPR012338">
    <property type="entry name" value="Beta-lactam/transpept-like"/>
</dbReference>
<feature type="chain" id="PRO_5032559036" evidence="2">
    <location>
        <begin position="29"/>
        <end position="641"/>
    </location>
</feature>